<dbReference type="GO" id="GO:0016616">
    <property type="term" value="F:oxidoreductase activity, acting on the CH-OH group of donors, NAD or NADP as acceptor"/>
    <property type="evidence" value="ECO:0007669"/>
    <property type="project" value="UniProtKB-ARBA"/>
</dbReference>
<dbReference type="FunFam" id="3.40.50.720:FF:000047">
    <property type="entry name" value="NADP-dependent L-serine/L-allo-threonine dehydrogenase"/>
    <property type="match status" value="1"/>
</dbReference>
<evidence type="ECO:0000313" key="5">
    <source>
        <dbReference type="Proteomes" id="UP000297777"/>
    </source>
</evidence>
<dbReference type="SUPFAM" id="SSF51735">
    <property type="entry name" value="NAD(P)-binding Rossmann-fold domains"/>
    <property type="match status" value="1"/>
</dbReference>
<name>A0A4Z1F1X8_9HELO</name>
<dbReference type="InterPro" id="IPR036291">
    <property type="entry name" value="NAD(P)-bd_dom_sf"/>
</dbReference>
<gene>
    <name evidence="4" type="ORF">BTUL_0010g00550</name>
</gene>
<protein>
    <submittedName>
        <fullName evidence="4">Uncharacterized protein</fullName>
    </submittedName>
</protein>
<dbReference type="AlphaFoldDB" id="A0A4Z1F1X8"/>
<dbReference type="OrthoDB" id="1933717at2759"/>
<proteinExistence type="inferred from homology"/>
<comment type="similarity">
    <text evidence="1 3">Belongs to the short-chain dehydrogenases/reductases (SDR) family.</text>
</comment>
<evidence type="ECO:0000256" key="3">
    <source>
        <dbReference type="RuleBase" id="RU000363"/>
    </source>
</evidence>
<dbReference type="InterPro" id="IPR002347">
    <property type="entry name" value="SDR_fam"/>
</dbReference>
<dbReference type="PRINTS" id="PR00081">
    <property type="entry name" value="GDHRDH"/>
</dbReference>
<evidence type="ECO:0000256" key="2">
    <source>
        <dbReference type="ARBA" id="ARBA00023002"/>
    </source>
</evidence>
<accession>A0A4Z1F1X8</accession>
<dbReference type="Gene3D" id="3.40.50.720">
    <property type="entry name" value="NAD(P)-binding Rossmann-like Domain"/>
    <property type="match status" value="1"/>
</dbReference>
<dbReference type="EMBL" id="PQXH01000010">
    <property type="protein sequence ID" value="TGO18385.1"/>
    <property type="molecule type" value="Genomic_DNA"/>
</dbReference>
<dbReference type="Proteomes" id="UP000297777">
    <property type="component" value="Unassembled WGS sequence"/>
</dbReference>
<organism evidence="4 5">
    <name type="scientific">Botrytis tulipae</name>
    <dbReference type="NCBI Taxonomy" id="87230"/>
    <lineage>
        <taxon>Eukaryota</taxon>
        <taxon>Fungi</taxon>
        <taxon>Dikarya</taxon>
        <taxon>Ascomycota</taxon>
        <taxon>Pezizomycotina</taxon>
        <taxon>Leotiomycetes</taxon>
        <taxon>Helotiales</taxon>
        <taxon>Sclerotiniaceae</taxon>
        <taxon>Botrytis</taxon>
    </lineage>
</organism>
<sequence length="292" mass="32013">MSSPLKDKTALVTGASMGIGEAIATRLANDGANLVLLSRSKDKLDKIKENILSKTPSTRISVFAIDIQNYKDVDKAVDTAVTEFGSMDILINNAGLVLGAPAAFWELSLELIDQMNTTNISATMYTTHSVLNRSMIPNSKGTILNVSSVTGLETPPFPEEAVYHANKACIEAFSNSLRMETAGTNIRVMVIRPGVVNTHFHLQRVKFDQDAMDEFTSGYPPLVAEDIANSVSFILAQPESTTIKALDCVPTEIRTLNSKEYSLTWTILRESSLQFKPEKRAQYRHAKISKLG</sequence>
<keyword evidence="2" id="KW-0560">Oxidoreductase</keyword>
<dbReference type="Pfam" id="PF00106">
    <property type="entry name" value="adh_short"/>
    <property type="match status" value="1"/>
</dbReference>
<dbReference type="PRINTS" id="PR00080">
    <property type="entry name" value="SDRFAMILY"/>
</dbReference>
<dbReference type="PANTHER" id="PTHR42901:SF1">
    <property type="entry name" value="ALCOHOL DEHYDROGENASE"/>
    <property type="match status" value="1"/>
</dbReference>
<reference evidence="4 5" key="1">
    <citation type="submission" date="2017-12" db="EMBL/GenBank/DDBJ databases">
        <title>Comparative genomics of Botrytis spp.</title>
        <authorList>
            <person name="Valero-Jimenez C.A."/>
            <person name="Tapia P."/>
            <person name="Veloso J."/>
            <person name="Silva-Moreno E."/>
            <person name="Staats M."/>
            <person name="Valdes J.H."/>
            <person name="Van Kan J.A.L."/>
        </authorList>
    </citation>
    <scope>NUCLEOTIDE SEQUENCE [LARGE SCALE GENOMIC DNA]</scope>
    <source>
        <strain evidence="4 5">Bt9001</strain>
    </source>
</reference>
<keyword evidence="5" id="KW-1185">Reference proteome</keyword>
<comment type="caution">
    <text evidence="4">The sequence shown here is derived from an EMBL/GenBank/DDBJ whole genome shotgun (WGS) entry which is preliminary data.</text>
</comment>
<evidence type="ECO:0000256" key="1">
    <source>
        <dbReference type="ARBA" id="ARBA00006484"/>
    </source>
</evidence>
<dbReference type="PANTHER" id="PTHR42901">
    <property type="entry name" value="ALCOHOL DEHYDROGENASE"/>
    <property type="match status" value="1"/>
</dbReference>
<evidence type="ECO:0000313" key="4">
    <source>
        <dbReference type="EMBL" id="TGO18385.1"/>
    </source>
</evidence>